<keyword evidence="4" id="KW-0812">Transmembrane</keyword>
<evidence type="ECO:0000256" key="4">
    <source>
        <dbReference type="ARBA" id="ARBA00022692"/>
    </source>
</evidence>
<proteinExistence type="inferred from homology"/>
<evidence type="ECO:0000256" key="7">
    <source>
        <dbReference type="ARBA" id="ARBA00024340"/>
    </source>
</evidence>
<dbReference type="InterPro" id="IPR012552">
    <property type="entry name" value="DVL"/>
</dbReference>
<comment type="subcellular location">
    <subcellularLocation>
        <location evidence="1">Cell membrane</location>
        <topology evidence="1">Single-pass membrane protein</topology>
    </subcellularLocation>
</comment>
<keyword evidence="5" id="KW-1133">Transmembrane helix</keyword>
<gene>
    <name evidence="8" type="ORF">GSMUA_276980.1</name>
</gene>
<evidence type="ECO:0000313" key="10">
    <source>
        <dbReference type="Proteomes" id="UP000012960"/>
    </source>
</evidence>
<sequence length="37" mass="4342">MSEKGGRGSLVKELQARIYIARRCVTMLLCWYIHEDD</sequence>
<organism evidence="9 10">
    <name type="scientific">Musa acuminata subsp. malaccensis</name>
    <name type="common">Wild banana</name>
    <name type="synonym">Musa malaccensis</name>
    <dbReference type="NCBI Taxonomy" id="214687"/>
    <lineage>
        <taxon>Eukaryota</taxon>
        <taxon>Viridiplantae</taxon>
        <taxon>Streptophyta</taxon>
        <taxon>Embryophyta</taxon>
        <taxon>Tracheophyta</taxon>
        <taxon>Spermatophyta</taxon>
        <taxon>Magnoliopsida</taxon>
        <taxon>Liliopsida</taxon>
        <taxon>Zingiberales</taxon>
        <taxon>Musaceae</taxon>
        <taxon>Musa</taxon>
    </lineage>
</organism>
<evidence type="ECO:0000313" key="8">
    <source>
        <dbReference type="EMBL" id="CAG1839521.1"/>
    </source>
</evidence>
<dbReference type="GO" id="GO:0008285">
    <property type="term" value="P:negative regulation of cell population proliferation"/>
    <property type="evidence" value="ECO:0007669"/>
    <property type="project" value="InterPro"/>
</dbReference>
<keyword evidence="2" id="KW-0217">Developmental protein</keyword>
<dbReference type="PANTHER" id="PTHR33102">
    <property type="entry name" value="DVL19-RELATED-RELATED"/>
    <property type="match status" value="1"/>
</dbReference>
<dbReference type="Pfam" id="PF08137">
    <property type="entry name" value="DVL"/>
    <property type="match status" value="1"/>
</dbReference>
<dbReference type="GO" id="GO:0048367">
    <property type="term" value="P:shoot system development"/>
    <property type="evidence" value="ECO:0007669"/>
    <property type="project" value="UniProtKB-ARBA"/>
</dbReference>
<dbReference type="EnsemblPlants" id="Ma05_t25010.1">
    <property type="protein sequence ID" value="Ma05_p25010.1"/>
    <property type="gene ID" value="Ma05_g25010"/>
</dbReference>
<evidence type="ECO:0000256" key="6">
    <source>
        <dbReference type="ARBA" id="ARBA00023136"/>
    </source>
</evidence>
<evidence type="ECO:0000313" key="9">
    <source>
        <dbReference type="EnsemblPlants" id="Ma05_p25010.1"/>
    </source>
</evidence>
<evidence type="ECO:0000256" key="3">
    <source>
        <dbReference type="ARBA" id="ARBA00022475"/>
    </source>
</evidence>
<dbReference type="GO" id="GO:0005886">
    <property type="term" value="C:plasma membrane"/>
    <property type="evidence" value="ECO:0007669"/>
    <property type="project" value="UniProtKB-SubCell"/>
</dbReference>
<dbReference type="Gramene" id="Ma05_t25010.1">
    <property type="protein sequence ID" value="Ma05_p25010.1"/>
    <property type="gene ID" value="Ma05_g25010"/>
</dbReference>
<keyword evidence="10" id="KW-1185">Reference proteome</keyword>
<accession>A0A804J8A1</accession>
<dbReference type="EMBL" id="HG996470">
    <property type="protein sequence ID" value="CAG1839521.1"/>
    <property type="molecule type" value="Genomic_DNA"/>
</dbReference>
<dbReference type="AlphaFoldDB" id="A0A804J8A1"/>
<keyword evidence="6" id="KW-0472">Membrane</keyword>
<evidence type="ECO:0000256" key="2">
    <source>
        <dbReference type="ARBA" id="ARBA00022473"/>
    </source>
</evidence>
<evidence type="ECO:0000256" key="5">
    <source>
        <dbReference type="ARBA" id="ARBA00022989"/>
    </source>
</evidence>
<keyword evidence="3" id="KW-1003">Cell membrane</keyword>
<comment type="similarity">
    <text evidence="7">Belongs to the DVL/RTFL small polypeptides family.</text>
</comment>
<evidence type="ECO:0000256" key="1">
    <source>
        <dbReference type="ARBA" id="ARBA00004162"/>
    </source>
</evidence>
<name>A0A804J8A1_MUSAM</name>
<reference evidence="8" key="1">
    <citation type="submission" date="2021-03" db="EMBL/GenBank/DDBJ databases">
        <authorList>
            <consortium name="Genoscope - CEA"/>
            <person name="William W."/>
        </authorList>
    </citation>
    <scope>NUCLEOTIDE SEQUENCE</scope>
    <source>
        <strain evidence="8">Doubled-haploid Pahang</strain>
    </source>
</reference>
<dbReference type="InterPro" id="IPR051525">
    <property type="entry name" value="DVL_RTFL_regulatory"/>
</dbReference>
<reference evidence="9" key="2">
    <citation type="submission" date="2021-05" db="UniProtKB">
        <authorList>
            <consortium name="EnsemblPlants"/>
        </authorList>
    </citation>
    <scope>IDENTIFICATION</scope>
    <source>
        <strain evidence="9">subsp. malaccensis</strain>
    </source>
</reference>
<protein>
    <submittedName>
        <fullName evidence="8">(wild Malaysian banana) hypothetical protein</fullName>
    </submittedName>
</protein>
<dbReference type="Proteomes" id="UP000012960">
    <property type="component" value="Unplaced"/>
</dbReference>
<dbReference type="InParanoid" id="A0A804J8A1"/>